<feature type="region of interest" description="Disordered" evidence="1">
    <location>
        <begin position="1"/>
        <end position="44"/>
    </location>
</feature>
<feature type="compositionally biased region" description="Basic and acidic residues" evidence="1">
    <location>
        <begin position="28"/>
        <end position="44"/>
    </location>
</feature>
<organism evidence="2 3">
    <name type="scientific">Staurois parvus</name>
    <dbReference type="NCBI Taxonomy" id="386267"/>
    <lineage>
        <taxon>Eukaryota</taxon>
        <taxon>Metazoa</taxon>
        <taxon>Chordata</taxon>
        <taxon>Craniata</taxon>
        <taxon>Vertebrata</taxon>
        <taxon>Euteleostomi</taxon>
        <taxon>Amphibia</taxon>
        <taxon>Batrachia</taxon>
        <taxon>Anura</taxon>
        <taxon>Neobatrachia</taxon>
        <taxon>Ranoidea</taxon>
        <taxon>Ranidae</taxon>
        <taxon>Staurois</taxon>
    </lineage>
</organism>
<comment type="caution">
    <text evidence="2">The sequence shown here is derived from an EMBL/GenBank/DDBJ whole genome shotgun (WGS) entry which is preliminary data.</text>
</comment>
<dbReference type="EMBL" id="CATNWA010001897">
    <property type="protein sequence ID" value="CAI9541420.1"/>
    <property type="molecule type" value="Genomic_DNA"/>
</dbReference>
<evidence type="ECO:0000313" key="3">
    <source>
        <dbReference type="Proteomes" id="UP001162483"/>
    </source>
</evidence>
<sequence>MTAGTESPTPDSGHRAIGHSGPRALGRQGDRAFWHDRGPESLAR</sequence>
<reference evidence="2" key="1">
    <citation type="submission" date="2023-05" db="EMBL/GenBank/DDBJ databases">
        <authorList>
            <person name="Stuckert A."/>
        </authorList>
    </citation>
    <scope>NUCLEOTIDE SEQUENCE</scope>
</reference>
<protein>
    <submittedName>
        <fullName evidence="2">Uncharacterized protein</fullName>
    </submittedName>
</protein>
<proteinExistence type="predicted"/>
<accession>A0ABN9B499</accession>
<keyword evidence="3" id="KW-1185">Reference proteome</keyword>
<dbReference type="Proteomes" id="UP001162483">
    <property type="component" value="Unassembled WGS sequence"/>
</dbReference>
<evidence type="ECO:0000313" key="2">
    <source>
        <dbReference type="EMBL" id="CAI9541420.1"/>
    </source>
</evidence>
<evidence type="ECO:0000256" key="1">
    <source>
        <dbReference type="SAM" id="MobiDB-lite"/>
    </source>
</evidence>
<gene>
    <name evidence="2" type="ORF">SPARVUS_LOCUS1921140</name>
</gene>
<feature type="non-terminal residue" evidence="2">
    <location>
        <position position="44"/>
    </location>
</feature>
<feature type="compositionally biased region" description="Polar residues" evidence="1">
    <location>
        <begin position="1"/>
        <end position="10"/>
    </location>
</feature>
<name>A0ABN9B499_9NEOB</name>